<organism evidence="1">
    <name type="scientific">freshwater metagenome</name>
    <dbReference type="NCBI Taxonomy" id="449393"/>
    <lineage>
        <taxon>unclassified sequences</taxon>
        <taxon>metagenomes</taxon>
        <taxon>ecological metagenomes</taxon>
    </lineage>
</organism>
<gene>
    <name evidence="1" type="ORF">UFOPK1505_00496</name>
</gene>
<dbReference type="AlphaFoldDB" id="A0A6J6C4K4"/>
<dbReference type="Pfam" id="PF20060">
    <property type="entry name" value="DUF6459"/>
    <property type="match status" value="1"/>
</dbReference>
<proteinExistence type="predicted"/>
<name>A0A6J6C4K4_9ZZZZ</name>
<dbReference type="InterPro" id="IPR045596">
    <property type="entry name" value="DUF6459"/>
</dbReference>
<dbReference type="EMBL" id="CAEZSS010000075">
    <property type="protein sequence ID" value="CAB4546146.1"/>
    <property type="molecule type" value="Genomic_DNA"/>
</dbReference>
<evidence type="ECO:0000313" key="1">
    <source>
        <dbReference type="EMBL" id="CAB4546146.1"/>
    </source>
</evidence>
<accession>A0A6J6C4K4</accession>
<protein>
    <submittedName>
        <fullName evidence="1">Unannotated protein</fullName>
    </submittedName>
</protein>
<sequence>MITNQSAAVPIFANKTKLYLVPTIDTEFGDEWSHPKFSPELSGLSELPNINEWSESFVITIIEIWSGRRGVMQLANNCHRSVINKLIKEGKDLGDSCRIRKIYLNQPIEGVVETTVTLRIKERVRSLILRFEGVDKRWVCTELKLL</sequence>
<reference evidence="1" key="1">
    <citation type="submission" date="2020-05" db="EMBL/GenBank/DDBJ databases">
        <authorList>
            <person name="Chiriac C."/>
            <person name="Salcher M."/>
            <person name="Ghai R."/>
            <person name="Kavagutti S V."/>
        </authorList>
    </citation>
    <scope>NUCLEOTIDE SEQUENCE</scope>
</reference>